<dbReference type="EMBL" id="NUDP01000091">
    <property type="protein sequence ID" value="PEM66454.1"/>
    <property type="molecule type" value="Genomic_DNA"/>
</dbReference>
<dbReference type="InterPro" id="IPR037883">
    <property type="entry name" value="Knr4/Smi1-like_sf"/>
</dbReference>
<evidence type="ECO:0000259" key="1">
    <source>
        <dbReference type="Pfam" id="PF09346"/>
    </source>
</evidence>
<dbReference type="Gene3D" id="3.40.1580.10">
    <property type="entry name" value="SMI1/KNR4-like"/>
    <property type="match status" value="1"/>
</dbReference>
<accession>A0A2B6RLW8</accession>
<dbReference type="AlphaFoldDB" id="A0A2B6RLW8"/>
<protein>
    <recommendedName>
        <fullName evidence="1">Knr4/Smi1-like domain-containing protein</fullName>
    </recommendedName>
</protein>
<name>A0A2B6RLW8_9BACI</name>
<organism evidence="2 3">
    <name type="scientific">Bacillus pseudomycoides</name>
    <dbReference type="NCBI Taxonomy" id="64104"/>
    <lineage>
        <taxon>Bacteria</taxon>
        <taxon>Bacillati</taxon>
        <taxon>Bacillota</taxon>
        <taxon>Bacilli</taxon>
        <taxon>Bacillales</taxon>
        <taxon>Bacillaceae</taxon>
        <taxon>Bacillus</taxon>
        <taxon>Bacillus cereus group</taxon>
    </lineage>
</organism>
<gene>
    <name evidence="2" type="ORF">CN613_22565</name>
</gene>
<proteinExistence type="predicted"/>
<dbReference type="InterPro" id="IPR018958">
    <property type="entry name" value="Knr4/Smi1-like_dom"/>
</dbReference>
<dbReference type="SUPFAM" id="SSF160631">
    <property type="entry name" value="SMI1/KNR4-like"/>
    <property type="match status" value="1"/>
</dbReference>
<feature type="domain" description="Knr4/Smi1-like" evidence="1">
    <location>
        <begin position="34"/>
        <end position="138"/>
    </location>
</feature>
<reference evidence="2 3" key="1">
    <citation type="submission" date="2017-09" db="EMBL/GenBank/DDBJ databases">
        <title>Large-scale bioinformatics analysis of Bacillus genomes uncovers conserved roles of natural products in bacterial physiology.</title>
        <authorList>
            <consortium name="Agbiome Team Llc"/>
            <person name="Bleich R.M."/>
            <person name="Grubbs K.J."/>
            <person name="Santa Maria K.C."/>
            <person name="Allen S.E."/>
            <person name="Farag S."/>
            <person name="Shank E.A."/>
            <person name="Bowers A."/>
        </authorList>
    </citation>
    <scope>NUCLEOTIDE SEQUENCE [LARGE SCALE GENOMIC DNA]</scope>
    <source>
        <strain evidence="2 3">AFS009893</strain>
    </source>
</reference>
<sequence length="165" mass="18970">MKKMSQLIAQIESLSDCRVLEPAGLPIINEKKHILPEDVKEFYSLCGGAVLFENEEYPVYIVSPQEFILANPVIIGELCEDDITSNWYIICNDGKEEYLTIDLNRNRLGKCYDSFFDRHGIVGESQIIATSFIDLLERLIHNMGKYWYWMQSDFVSLGDAYDGLI</sequence>
<dbReference type="Pfam" id="PF09346">
    <property type="entry name" value="SMI1_KNR4"/>
    <property type="match status" value="1"/>
</dbReference>
<evidence type="ECO:0000313" key="2">
    <source>
        <dbReference type="EMBL" id="PEM66454.1"/>
    </source>
</evidence>
<dbReference type="RefSeq" id="WP_097969797.1">
    <property type="nucleotide sequence ID" value="NZ_NUDP01000091.1"/>
</dbReference>
<evidence type="ECO:0000313" key="3">
    <source>
        <dbReference type="Proteomes" id="UP000219775"/>
    </source>
</evidence>
<dbReference type="Proteomes" id="UP000219775">
    <property type="component" value="Unassembled WGS sequence"/>
</dbReference>
<comment type="caution">
    <text evidence="2">The sequence shown here is derived from an EMBL/GenBank/DDBJ whole genome shotgun (WGS) entry which is preliminary data.</text>
</comment>